<dbReference type="InterPro" id="IPR010541">
    <property type="entry name" value="Prp3_C"/>
</dbReference>
<name>A0A1E4TVR3_PACTA</name>
<evidence type="ECO:0000256" key="1">
    <source>
        <dbReference type="ARBA" id="ARBA00004123"/>
    </source>
</evidence>
<accession>A0A1E4TVR3</accession>
<protein>
    <recommendedName>
        <fullName evidence="9">Pre-mRNA-splicing factor 3 domain-containing protein</fullName>
    </recommendedName>
</protein>
<dbReference type="Proteomes" id="UP000094236">
    <property type="component" value="Unassembled WGS sequence"/>
</dbReference>
<proteinExistence type="predicted"/>
<dbReference type="AlphaFoldDB" id="A0A1E4TVR3"/>
<dbReference type="PANTHER" id="PTHR14212:SF0">
    <property type="entry name" value="U4_U6 SMALL NUCLEAR RIBONUCLEOPROTEIN PRP3"/>
    <property type="match status" value="1"/>
</dbReference>
<dbReference type="GO" id="GO:0046540">
    <property type="term" value="C:U4/U6 x U5 tri-snRNP complex"/>
    <property type="evidence" value="ECO:0007669"/>
    <property type="project" value="InterPro"/>
</dbReference>
<evidence type="ECO:0000256" key="4">
    <source>
        <dbReference type="ARBA" id="ARBA00023242"/>
    </source>
</evidence>
<evidence type="ECO:0000313" key="8">
    <source>
        <dbReference type="Proteomes" id="UP000094236"/>
    </source>
</evidence>
<evidence type="ECO:0000256" key="2">
    <source>
        <dbReference type="ARBA" id="ARBA00022664"/>
    </source>
</evidence>
<keyword evidence="2" id="KW-0507">mRNA processing</keyword>
<dbReference type="EMBL" id="KV454013">
    <property type="protein sequence ID" value="ODV95748.1"/>
    <property type="molecule type" value="Genomic_DNA"/>
</dbReference>
<dbReference type="Pfam" id="PF08572">
    <property type="entry name" value="PRP3"/>
    <property type="match status" value="1"/>
</dbReference>
<keyword evidence="3" id="KW-0508">mRNA splicing</keyword>
<evidence type="ECO:0000259" key="6">
    <source>
        <dbReference type="Pfam" id="PF08572"/>
    </source>
</evidence>
<evidence type="ECO:0008006" key="9">
    <source>
        <dbReference type="Google" id="ProtNLM"/>
    </source>
</evidence>
<organism evidence="7 8">
    <name type="scientific">Pachysolen tannophilus NRRL Y-2460</name>
    <dbReference type="NCBI Taxonomy" id="669874"/>
    <lineage>
        <taxon>Eukaryota</taxon>
        <taxon>Fungi</taxon>
        <taxon>Dikarya</taxon>
        <taxon>Ascomycota</taxon>
        <taxon>Saccharomycotina</taxon>
        <taxon>Pichiomycetes</taxon>
        <taxon>Pachysolenaceae</taxon>
        <taxon>Pachysolen</taxon>
    </lineage>
</organism>
<dbReference type="InterPro" id="IPR027104">
    <property type="entry name" value="Prp3"/>
</dbReference>
<evidence type="ECO:0000313" key="7">
    <source>
        <dbReference type="EMBL" id="ODV95748.1"/>
    </source>
</evidence>
<dbReference type="PANTHER" id="PTHR14212">
    <property type="entry name" value="U4/U6-ASSOCIATED RNA SPLICING FACTOR-RELATED"/>
    <property type="match status" value="1"/>
</dbReference>
<dbReference type="STRING" id="669874.A0A1E4TVR3"/>
<gene>
    <name evidence="7" type="ORF">PACTADRAFT_41467</name>
</gene>
<dbReference type="InterPro" id="IPR013881">
    <property type="entry name" value="Pre-mRNA_splic_Prp3_dom"/>
</dbReference>
<evidence type="ECO:0000259" key="5">
    <source>
        <dbReference type="Pfam" id="PF06544"/>
    </source>
</evidence>
<evidence type="ECO:0000256" key="3">
    <source>
        <dbReference type="ARBA" id="ARBA00023187"/>
    </source>
</evidence>
<reference evidence="8" key="1">
    <citation type="submission" date="2016-05" db="EMBL/GenBank/DDBJ databases">
        <title>Comparative genomics of biotechnologically important yeasts.</title>
        <authorList>
            <consortium name="DOE Joint Genome Institute"/>
            <person name="Riley R."/>
            <person name="Haridas S."/>
            <person name="Wolfe K.H."/>
            <person name="Lopes M.R."/>
            <person name="Hittinger C.T."/>
            <person name="Goker M."/>
            <person name="Salamov A."/>
            <person name="Wisecaver J."/>
            <person name="Long T.M."/>
            <person name="Aerts A.L."/>
            <person name="Barry K."/>
            <person name="Choi C."/>
            <person name="Clum A."/>
            <person name="Coughlan A.Y."/>
            <person name="Deshpande S."/>
            <person name="Douglass A.P."/>
            <person name="Hanson S.J."/>
            <person name="Klenk H.-P."/>
            <person name="Labutti K."/>
            <person name="Lapidus A."/>
            <person name="Lindquist E."/>
            <person name="Lipzen A."/>
            <person name="Meier-Kolthoff J.P."/>
            <person name="Ohm R.A."/>
            <person name="Otillar R.P."/>
            <person name="Pangilinan J."/>
            <person name="Peng Y."/>
            <person name="Rokas A."/>
            <person name="Rosa C.A."/>
            <person name="Scheuner C."/>
            <person name="Sibirny A.A."/>
            <person name="Slot J.C."/>
            <person name="Stielow J.B."/>
            <person name="Sun H."/>
            <person name="Kurtzman C.P."/>
            <person name="Blackwell M."/>
            <person name="Grigoriev I.V."/>
            <person name="Jeffries T.W."/>
        </authorList>
    </citation>
    <scope>NUCLEOTIDE SEQUENCE [LARGE SCALE GENOMIC DNA]</scope>
    <source>
        <strain evidence="8">NRRL Y-2460</strain>
    </source>
</reference>
<dbReference type="CDD" id="cd24162">
    <property type="entry name" value="Prp3_C"/>
    <property type="match status" value="1"/>
</dbReference>
<feature type="domain" description="Pre-mRNA-splicing factor 3" evidence="6">
    <location>
        <begin position="5"/>
        <end position="210"/>
    </location>
</feature>
<keyword evidence="4" id="KW-0539">Nucleus</keyword>
<keyword evidence="8" id="KW-1185">Reference proteome</keyword>
<dbReference type="OrthoDB" id="10264544at2759"/>
<feature type="domain" description="Small nuclear ribonucleoprotein Prp3 C-terminal" evidence="5">
    <location>
        <begin position="236"/>
        <end position="371"/>
    </location>
</feature>
<comment type="subcellular location">
    <subcellularLocation>
        <location evidence="1">Nucleus</location>
    </subcellularLocation>
</comment>
<dbReference type="GO" id="GO:0000398">
    <property type="term" value="P:mRNA splicing, via spliceosome"/>
    <property type="evidence" value="ECO:0007669"/>
    <property type="project" value="InterPro"/>
</dbReference>
<dbReference type="Pfam" id="PF06544">
    <property type="entry name" value="Prp3_C"/>
    <property type="match status" value="1"/>
</dbReference>
<sequence length="380" mass="44798">MFSKNVPTRPRRDLKFNEKGKYINKAIELREAEKLAHEEELRSQEIRKMGLEPDISIGENLYRAVQPPNVEWWDKPLLKENSYDQIENVSKLTYMEISEDNPITHYIQFPVPINLSSGQMNAIIEPKIYLTKKELKKKRKIDRQTKLKREQELIRAGLLPPPPPKVKLKNLMSVLTNEAIKDPTAVEQKVKAEIEQRRLIHEKDNLERKLSKKSTTDKTQIRQENDLNKFGIFSNIFKIDHLVNSKHFYKLNVNAAQLNLKGVIIRLRERENFALVIIEGTLKNVEHYQKLMLRRINWKENVISKVKQIEQLNKDQVQEDIDLSKNKCSLIWEGQIKEFHFNKWSVPSIDTESDAINYLSRFNLDTYWRIAEAITDDDDD</sequence>